<evidence type="ECO:0000313" key="7">
    <source>
        <dbReference type="EMBL" id="MFC4160641.1"/>
    </source>
</evidence>
<evidence type="ECO:0000256" key="3">
    <source>
        <dbReference type="ARBA" id="ARBA00022692"/>
    </source>
</evidence>
<dbReference type="EMBL" id="JBHSBU010000001">
    <property type="protein sequence ID" value="MFC4160641.1"/>
    <property type="molecule type" value="Genomic_DNA"/>
</dbReference>
<evidence type="ECO:0000256" key="6">
    <source>
        <dbReference type="SAM" id="Phobius"/>
    </source>
</evidence>
<comment type="caution">
    <text evidence="7">The sequence shown here is derived from an EMBL/GenBank/DDBJ whole genome shotgun (WGS) entry which is preliminary data.</text>
</comment>
<keyword evidence="3 6" id="KW-0812">Transmembrane</keyword>
<keyword evidence="8" id="KW-1185">Reference proteome</keyword>
<protein>
    <submittedName>
        <fullName evidence="7">ATP synthase subunit I</fullName>
    </submittedName>
</protein>
<dbReference type="Proteomes" id="UP001595791">
    <property type="component" value="Unassembled WGS sequence"/>
</dbReference>
<keyword evidence="5 6" id="KW-0472">Membrane</keyword>
<evidence type="ECO:0000256" key="5">
    <source>
        <dbReference type="ARBA" id="ARBA00023136"/>
    </source>
</evidence>
<dbReference type="RefSeq" id="WP_378165693.1">
    <property type="nucleotide sequence ID" value="NZ_JBHSBU010000001.1"/>
</dbReference>
<keyword evidence="2" id="KW-1003">Cell membrane</keyword>
<feature type="transmembrane region" description="Helical" evidence="6">
    <location>
        <begin position="94"/>
        <end position="113"/>
    </location>
</feature>
<organism evidence="7 8">
    <name type="scientific">Chitinimonas lacunae</name>
    <dbReference type="NCBI Taxonomy" id="1963018"/>
    <lineage>
        <taxon>Bacteria</taxon>
        <taxon>Pseudomonadati</taxon>
        <taxon>Pseudomonadota</taxon>
        <taxon>Betaproteobacteria</taxon>
        <taxon>Neisseriales</taxon>
        <taxon>Chitinibacteraceae</taxon>
        <taxon>Chitinimonas</taxon>
    </lineage>
</organism>
<reference evidence="8" key="1">
    <citation type="journal article" date="2019" name="Int. J. Syst. Evol. Microbiol.">
        <title>The Global Catalogue of Microorganisms (GCM) 10K type strain sequencing project: providing services to taxonomists for standard genome sequencing and annotation.</title>
        <authorList>
            <consortium name="The Broad Institute Genomics Platform"/>
            <consortium name="The Broad Institute Genome Sequencing Center for Infectious Disease"/>
            <person name="Wu L."/>
            <person name="Ma J."/>
        </authorList>
    </citation>
    <scope>NUCLEOTIDE SEQUENCE [LARGE SCALE GENOMIC DNA]</scope>
    <source>
        <strain evidence="8">LMG 29894</strain>
    </source>
</reference>
<proteinExistence type="predicted"/>
<feature type="transmembrane region" description="Helical" evidence="6">
    <location>
        <begin position="32"/>
        <end position="51"/>
    </location>
</feature>
<evidence type="ECO:0000313" key="8">
    <source>
        <dbReference type="Proteomes" id="UP001595791"/>
    </source>
</evidence>
<gene>
    <name evidence="7" type="ORF">ACFOW7_14975</name>
</gene>
<dbReference type="Pfam" id="PF03899">
    <property type="entry name" value="ATP-synt_I"/>
    <property type="match status" value="1"/>
</dbReference>
<evidence type="ECO:0000256" key="4">
    <source>
        <dbReference type="ARBA" id="ARBA00022989"/>
    </source>
</evidence>
<comment type="subcellular location">
    <subcellularLocation>
        <location evidence="1">Cell membrane</location>
        <topology evidence="1">Multi-pass membrane protein</topology>
    </subcellularLocation>
</comment>
<keyword evidence="4 6" id="KW-1133">Transmembrane helix</keyword>
<evidence type="ECO:0000256" key="1">
    <source>
        <dbReference type="ARBA" id="ARBA00004651"/>
    </source>
</evidence>
<feature type="transmembrane region" description="Helical" evidence="6">
    <location>
        <begin position="72"/>
        <end position="88"/>
    </location>
</feature>
<sequence>MKQIRTVLIAMSALTVAVAATAFFFAGPQAMLAALGGGSSQIVAVLAYGWIVRSKGIPAPKEMLAKHFLGEIVKIMLALALMVVGFYLSGANVAWFAGAFLAALAAYWLVLILK</sequence>
<accession>A0ABV8MTI9</accession>
<dbReference type="InterPro" id="IPR005598">
    <property type="entry name" value="ATP_synth_I"/>
</dbReference>
<feature type="transmembrane region" description="Helical" evidence="6">
    <location>
        <begin position="7"/>
        <end position="26"/>
    </location>
</feature>
<evidence type="ECO:0000256" key="2">
    <source>
        <dbReference type="ARBA" id="ARBA00022475"/>
    </source>
</evidence>
<name>A0ABV8MTI9_9NEIS</name>